<evidence type="ECO:0000256" key="7">
    <source>
        <dbReference type="SAM" id="Phobius"/>
    </source>
</evidence>
<keyword evidence="6 7" id="KW-0472">Membrane</keyword>
<evidence type="ECO:0000256" key="4">
    <source>
        <dbReference type="ARBA" id="ARBA00022840"/>
    </source>
</evidence>
<proteinExistence type="predicted"/>
<evidence type="ECO:0000256" key="5">
    <source>
        <dbReference type="ARBA" id="ARBA00022989"/>
    </source>
</evidence>
<sequence>MRTLIPFLKPYKGLILLILVITIVDVGGTLYIPTLVADMINIGVYSGNLALVLQKGALMFAVALVAAAAALLACYFCVRLSALLGRDLRNALYDHSLTFSTSDFERIGTGSMITRTLSDVSVVQQAFIWSLQMILPVPAMCALGVIMSFAINRTMGLVMIGVTVIVLGGAIIITHKASFIYEKMQGFLDRINLVLRENVTGIRVIRAFNKEQYEEKRLRKTFEDYALSAIKANSLFFGLESLAIFVMNACIVSILWLGSNQVGLGRMAIGDITAVTEYALLILFYIIMAQMVVIVLPRSRVCLRRIHEVLQQAPEISDAVTTVPVLAGTETVCRFDNVSFCFPDAEAATLSDLTFALRRGTTTAIIGSTGSGKSTIAKLILRFHDVTGGAIAVDGVDVRRLSQEKLRQHIAYVPQKAWLFSGTIAANLRYGNEDATPADLWHALDVAQAGFVRDLPGGLDAPVAQGGTNFSGGQKQRLAIARALLKKADLYIFDDSFSALDFKTDAALRHALAKEVAGSAVLIIAQRVSTIAQAEQILVLDDGKMAGLGRHEDLVASCPVYSHIVSSQTKGGGLHG</sequence>
<dbReference type="PANTHER" id="PTHR43394:SF1">
    <property type="entry name" value="ATP-BINDING CASSETTE SUB-FAMILY B MEMBER 10, MITOCHONDRIAL"/>
    <property type="match status" value="1"/>
</dbReference>
<dbReference type="Pfam" id="PF00005">
    <property type="entry name" value="ABC_tran"/>
    <property type="match status" value="1"/>
</dbReference>
<name>A0ABR6VGV1_9FIRM</name>
<dbReference type="InterPro" id="IPR017871">
    <property type="entry name" value="ABC_transporter-like_CS"/>
</dbReference>
<evidence type="ECO:0000313" key="11">
    <source>
        <dbReference type="Proteomes" id="UP000606870"/>
    </source>
</evidence>
<evidence type="ECO:0000256" key="2">
    <source>
        <dbReference type="ARBA" id="ARBA00022692"/>
    </source>
</evidence>
<keyword evidence="4 10" id="KW-0067">ATP-binding</keyword>
<dbReference type="Gene3D" id="1.20.1560.10">
    <property type="entry name" value="ABC transporter type 1, transmembrane domain"/>
    <property type="match status" value="1"/>
</dbReference>
<dbReference type="InterPro" id="IPR011527">
    <property type="entry name" value="ABC1_TM_dom"/>
</dbReference>
<keyword evidence="5 7" id="KW-1133">Transmembrane helix</keyword>
<evidence type="ECO:0000256" key="1">
    <source>
        <dbReference type="ARBA" id="ARBA00004651"/>
    </source>
</evidence>
<protein>
    <submittedName>
        <fullName evidence="10">ABC transporter ATP-binding protein</fullName>
    </submittedName>
</protein>
<dbReference type="PROSITE" id="PS00211">
    <property type="entry name" value="ABC_TRANSPORTER_1"/>
    <property type="match status" value="1"/>
</dbReference>
<dbReference type="InterPro" id="IPR027417">
    <property type="entry name" value="P-loop_NTPase"/>
</dbReference>
<feature type="transmembrane region" description="Helical" evidence="7">
    <location>
        <begin position="235"/>
        <end position="258"/>
    </location>
</feature>
<evidence type="ECO:0000256" key="3">
    <source>
        <dbReference type="ARBA" id="ARBA00022741"/>
    </source>
</evidence>
<feature type="transmembrane region" description="Helical" evidence="7">
    <location>
        <begin position="12"/>
        <end position="36"/>
    </location>
</feature>
<dbReference type="InterPro" id="IPR039421">
    <property type="entry name" value="Type_1_exporter"/>
</dbReference>
<feature type="domain" description="ABC transporter" evidence="8">
    <location>
        <begin position="333"/>
        <end position="567"/>
    </location>
</feature>
<accession>A0ABR6VGV1</accession>
<dbReference type="InterPro" id="IPR003439">
    <property type="entry name" value="ABC_transporter-like_ATP-bd"/>
</dbReference>
<feature type="domain" description="ABC transmembrane type-1" evidence="9">
    <location>
        <begin position="16"/>
        <end position="298"/>
    </location>
</feature>
<feature type="transmembrane region" description="Helical" evidence="7">
    <location>
        <begin position="157"/>
        <end position="174"/>
    </location>
</feature>
<evidence type="ECO:0000259" key="8">
    <source>
        <dbReference type="PROSITE" id="PS50893"/>
    </source>
</evidence>
<feature type="transmembrane region" description="Helical" evidence="7">
    <location>
        <begin position="56"/>
        <end position="78"/>
    </location>
</feature>
<comment type="subcellular location">
    <subcellularLocation>
        <location evidence="1">Cell membrane</location>
        <topology evidence="1">Multi-pass membrane protein</topology>
    </subcellularLocation>
</comment>
<evidence type="ECO:0000313" key="10">
    <source>
        <dbReference type="EMBL" id="MBC3536552.1"/>
    </source>
</evidence>
<evidence type="ECO:0000256" key="6">
    <source>
        <dbReference type="ARBA" id="ARBA00023136"/>
    </source>
</evidence>
<dbReference type="SUPFAM" id="SSF90123">
    <property type="entry name" value="ABC transporter transmembrane region"/>
    <property type="match status" value="1"/>
</dbReference>
<dbReference type="GO" id="GO:0005524">
    <property type="term" value="F:ATP binding"/>
    <property type="evidence" value="ECO:0007669"/>
    <property type="project" value="UniProtKB-KW"/>
</dbReference>
<dbReference type="RefSeq" id="WP_186502708.1">
    <property type="nucleotide sequence ID" value="NZ_JACOGK010000010.1"/>
</dbReference>
<dbReference type="SMART" id="SM00382">
    <property type="entry name" value="AAA"/>
    <property type="match status" value="1"/>
</dbReference>
<dbReference type="PROSITE" id="PS50893">
    <property type="entry name" value="ABC_TRANSPORTER_2"/>
    <property type="match status" value="1"/>
</dbReference>
<dbReference type="InterPro" id="IPR036640">
    <property type="entry name" value="ABC1_TM_sf"/>
</dbReference>
<feature type="transmembrane region" description="Helical" evidence="7">
    <location>
        <begin position="126"/>
        <end position="151"/>
    </location>
</feature>
<dbReference type="PANTHER" id="PTHR43394">
    <property type="entry name" value="ATP-DEPENDENT PERMEASE MDL1, MITOCHONDRIAL"/>
    <property type="match status" value="1"/>
</dbReference>
<dbReference type="CDD" id="cd18548">
    <property type="entry name" value="ABC_6TM_Tm287_like"/>
    <property type="match status" value="1"/>
</dbReference>
<dbReference type="EMBL" id="JACOGK010000010">
    <property type="protein sequence ID" value="MBC3536552.1"/>
    <property type="molecule type" value="Genomic_DNA"/>
</dbReference>
<keyword evidence="3" id="KW-0547">Nucleotide-binding</keyword>
<dbReference type="Gene3D" id="3.40.50.300">
    <property type="entry name" value="P-loop containing nucleotide triphosphate hydrolases"/>
    <property type="match status" value="1"/>
</dbReference>
<comment type="caution">
    <text evidence="10">The sequence shown here is derived from an EMBL/GenBank/DDBJ whole genome shotgun (WGS) entry which is preliminary data.</text>
</comment>
<dbReference type="InterPro" id="IPR003593">
    <property type="entry name" value="AAA+_ATPase"/>
</dbReference>
<reference evidence="10 11" key="1">
    <citation type="submission" date="2020-08" db="EMBL/GenBank/DDBJ databases">
        <authorList>
            <person name="Liu C."/>
            <person name="Sun Q."/>
        </authorList>
    </citation>
    <scope>NUCLEOTIDE SEQUENCE [LARGE SCALE GENOMIC DNA]</scope>
    <source>
        <strain evidence="10 11">NSJ-59</strain>
    </source>
</reference>
<keyword evidence="2 7" id="KW-0812">Transmembrane</keyword>
<dbReference type="PROSITE" id="PS50929">
    <property type="entry name" value="ABC_TM1F"/>
    <property type="match status" value="1"/>
</dbReference>
<feature type="transmembrane region" description="Helical" evidence="7">
    <location>
        <begin position="278"/>
        <end position="296"/>
    </location>
</feature>
<evidence type="ECO:0000259" key="9">
    <source>
        <dbReference type="PROSITE" id="PS50929"/>
    </source>
</evidence>
<gene>
    <name evidence="10" type="ORF">H8J70_04705</name>
</gene>
<dbReference type="Proteomes" id="UP000606870">
    <property type="component" value="Unassembled WGS sequence"/>
</dbReference>
<dbReference type="Pfam" id="PF00664">
    <property type="entry name" value="ABC_membrane"/>
    <property type="match status" value="1"/>
</dbReference>
<organism evidence="10 11">
    <name type="scientific">Megasphaera hominis</name>
    <dbReference type="NCBI Taxonomy" id="159836"/>
    <lineage>
        <taxon>Bacteria</taxon>
        <taxon>Bacillati</taxon>
        <taxon>Bacillota</taxon>
        <taxon>Negativicutes</taxon>
        <taxon>Veillonellales</taxon>
        <taxon>Veillonellaceae</taxon>
        <taxon>Megasphaera</taxon>
    </lineage>
</organism>
<keyword evidence="11" id="KW-1185">Reference proteome</keyword>
<dbReference type="SUPFAM" id="SSF52540">
    <property type="entry name" value="P-loop containing nucleoside triphosphate hydrolases"/>
    <property type="match status" value="1"/>
</dbReference>